<organism evidence="4 5">
    <name type="scientific">Wuchereria bancrofti</name>
    <dbReference type="NCBI Taxonomy" id="6293"/>
    <lineage>
        <taxon>Eukaryota</taxon>
        <taxon>Metazoa</taxon>
        <taxon>Ecdysozoa</taxon>
        <taxon>Nematoda</taxon>
        <taxon>Chromadorea</taxon>
        <taxon>Rhabditida</taxon>
        <taxon>Spirurina</taxon>
        <taxon>Spiruromorpha</taxon>
        <taxon>Filarioidea</taxon>
        <taxon>Onchocercidae</taxon>
        <taxon>Wuchereria</taxon>
    </lineage>
</organism>
<accession>A0A3P7E257</accession>
<dbReference type="InParanoid" id="A0A3P7E257"/>
<evidence type="ECO:0000256" key="2">
    <source>
        <dbReference type="SAM" id="MobiDB-lite"/>
    </source>
</evidence>
<feature type="compositionally biased region" description="Polar residues" evidence="2">
    <location>
        <begin position="236"/>
        <end position="252"/>
    </location>
</feature>
<dbReference type="EMBL" id="UYWW01001618">
    <property type="protein sequence ID" value="VDM10767.1"/>
    <property type="molecule type" value="Genomic_DNA"/>
</dbReference>
<dbReference type="PANTHER" id="PTHR46088">
    <property type="entry name" value="TUBULIN--TYROSINE LIGASE-LIKE PROTEIN 12"/>
    <property type="match status" value="1"/>
</dbReference>
<dbReference type="InterPro" id="IPR057954">
    <property type="entry name" value="SET_TTL12"/>
</dbReference>
<dbReference type="GO" id="GO:0005737">
    <property type="term" value="C:cytoplasm"/>
    <property type="evidence" value="ECO:0007669"/>
    <property type="project" value="TreeGrafter"/>
</dbReference>
<feature type="region of interest" description="Disordered" evidence="2">
    <location>
        <begin position="214"/>
        <end position="252"/>
    </location>
</feature>
<evidence type="ECO:0000313" key="4">
    <source>
        <dbReference type="EMBL" id="VDM10767.1"/>
    </source>
</evidence>
<dbReference type="Pfam" id="PF03133">
    <property type="entry name" value="TTL"/>
    <property type="match status" value="1"/>
</dbReference>
<sequence>MGTENIDSNKYEGFESRHQQQLLAAGVPKHFWQRLHEKLVNEIFDAGDFFQILEEINEDGKHHYTVVALQQLRMDDPNCYKVLKPYFISGVYVLEEITFLILTDRNKMQEGRAVTGSIFLIDHAWTFRPQIARRQLREIPDLLDRICNVFNIEEQERSTAESHSDYGGSGDDSQIPGGLDWRAGNNEDEGIVKSMSHSGSFKKRNDNKCDDNAGSDDFKLDAEAGPSNFKERHNSLPESITGTPMSGSLTTVSEEERRINEVLHHMWRYIHTYTMRFLEKEPDECDMPLWYMPDEFGVRIGHSNLPNCRMVPIFHMPENVAYNLLFPIQNVEVEETVTRDYVDTVIMRTHPEWRHILMHPWVPVDLTGEKLEHIVAPDSHFTRCCVPDILPLNAPDVVPGIDLSSKKVHVFGDDLQFFSSLKTVEIVKVDYIKDADLIWMRKHFSDYKDLYQKNPKALINQFPYDSVLTVKDLLTATIQSVYRDSVIDPELMHWQPLWFETTFNLETELPQFVAYYQQRARKNMDNTWIVKPWNLARGLDIHVTDNLSYIIRLIESGPKIACKYIHRPVLFRRPDNGNMVKFDLRYIIFLRCLRPLKLFLCKKFWVRFAINDFSLSQLDDRDTHFTVFNYSEGDEVLNMDCEDFIDQWEKLYAVKWSEIQGKINEVIKDVIKTLSKEKAPRGIVPNAQSRAMYGMDIMLKWDSDDLATRKICVSFIEGNFMPNYDRACKFYADFADTAFNALFTDKNIPDTLIELV</sequence>
<dbReference type="PANTHER" id="PTHR46088:SF1">
    <property type="entry name" value="TUBULIN--TYROSINE LIGASE-LIKE PROTEIN 12"/>
    <property type="match status" value="1"/>
</dbReference>
<evidence type="ECO:0000313" key="5">
    <source>
        <dbReference type="Proteomes" id="UP000270924"/>
    </source>
</evidence>
<dbReference type="InterPro" id="IPR004344">
    <property type="entry name" value="TTL/TTLL_fam"/>
</dbReference>
<reference evidence="4 5" key="1">
    <citation type="submission" date="2018-11" db="EMBL/GenBank/DDBJ databases">
        <authorList>
            <consortium name="Pathogen Informatics"/>
        </authorList>
    </citation>
    <scope>NUCLEOTIDE SEQUENCE [LARGE SCALE GENOMIC DNA]</scope>
</reference>
<feature type="region of interest" description="Disordered" evidence="2">
    <location>
        <begin position="157"/>
        <end position="183"/>
    </location>
</feature>
<evidence type="ECO:0000256" key="1">
    <source>
        <dbReference type="ARBA" id="ARBA00006820"/>
    </source>
</evidence>
<comment type="similarity">
    <text evidence="1">Belongs to the tubulin--tyrosine ligase family.</text>
</comment>
<feature type="domain" description="Tubulin--tyrosine ligase-like protein 12 SET-like" evidence="3">
    <location>
        <begin position="255"/>
        <end position="365"/>
    </location>
</feature>
<dbReference type="GO" id="GO:0019098">
    <property type="term" value="P:reproductive behavior"/>
    <property type="evidence" value="ECO:0007669"/>
    <property type="project" value="UniProtKB-ARBA"/>
</dbReference>
<dbReference type="OrthoDB" id="60477at2759"/>
<protein>
    <recommendedName>
        <fullName evidence="3">Tubulin--tyrosine ligase-like protein 12 SET-like domain-containing protein</fullName>
    </recommendedName>
</protein>
<dbReference type="Pfam" id="PF25556">
    <property type="entry name" value="SET_TTL"/>
    <property type="match status" value="2"/>
</dbReference>
<dbReference type="AlphaFoldDB" id="A0A3P7E257"/>
<evidence type="ECO:0000259" key="3">
    <source>
        <dbReference type="Pfam" id="PF25556"/>
    </source>
</evidence>
<dbReference type="Proteomes" id="UP000270924">
    <property type="component" value="Unassembled WGS sequence"/>
</dbReference>
<dbReference type="InterPro" id="IPR027749">
    <property type="entry name" value="TTLL12"/>
</dbReference>
<dbReference type="Gene3D" id="3.30.470.20">
    <property type="entry name" value="ATP-grasp fold, B domain"/>
    <property type="match status" value="1"/>
</dbReference>
<dbReference type="FunCoup" id="A0A3P7E257">
    <property type="interactions" value="1851"/>
</dbReference>
<name>A0A3P7E257_WUCBA</name>
<keyword evidence="5" id="KW-1185">Reference proteome</keyword>
<feature type="domain" description="Tubulin--tyrosine ligase-like protein 12 SET-like" evidence="3">
    <location>
        <begin position="101"/>
        <end position="154"/>
    </location>
</feature>
<dbReference type="PROSITE" id="PS51221">
    <property type="entry name" value="TTL"/>
    <property type="match status" value="1"/>
</dbReference>
<proteinExistence type="inferred from homology"/>
<gene>
    <name evidence="4" type="ORF">WBA_LOCUS4153</name>
</gene>
<dbReference type="OMA" id="WTPDCKR"/>